<evidence type="ECO:0000313" key="2">
    <source>
        <dbReference type="Proteomes" id="UP001303760"/>
    </source>
</evidence>
<organism evidence="1 2">
    <name type="scientific">Achaetomium macrosporum</name>
    <dbReference type="NCBI Taxonomy" id="79813"/>
    <lineage>
        <taxon>Eukaryota</taxon>
        <taxon>Fungi</taxon>
        <taxon>Dikarya</taxon>
        <taxon>Ascomycota</taxon>
        <taxon>Pezizomycotina</taxon>
        <taxon>Sordariomycetes</taxon>
        <taxon>Sordariomycetidae</taxon>
        <taxon>Sordariales</taxon>
        <taxon>Chaetomiaceae</taxon>
        <taxon>Achaetomium</taxon>
    </lineage>
</organism>
<proteinExistence type="predicted"/>
<gene>
    <name evidence="1" type="ORF">C8A03DRAFT_34898</name>
</gene>
<dbReference type="AlphaFoldDB" id="A0AAN7H6D3"/>
<dbReference type="Proteomes" id="UP001303760">
    <property type="component" value="Unassembled WGS sequence"/>
</dbReference>
<keyword evidence="2" id="KW-1185">Reference proteome</keyword>
<reference evidence="1" key="2">
    <citation type="submission" date="2023-05" db="EMBL/GenBank/DDBJ databases">
        <authorList>
            <consortium name="Lawrence Berkeley National Laboratory"/>
            <person name="Steindorff A."/>
            <person name="Hensen N."/>
            <person name="Bonometti L."/>
            <person name="Westerberg I."/>
            <person name="Brannstrom I.O."/>
            <person name="Guillou S."/>
            <person name="Cros-Aarteil S."/>
            <person name="Calhoun S."/>
            <person name="Haridas S."/>
            <person name="Kuo A."/>
            <person name="Mondo S."/>
            <person name="Pangilinan J."/>
            <person name="Riley R."/>
            <person name="Labutti K."/>
            <person name="Andreopoulos B."/>
            <person name="Lipzen A."/>
            <person name="Chen C."/>
            <person name="Yanf M."/>
            <person name="Daum C."/>
            <person name="Ng V."/>
            <person name="Clum A."/>
            <person name="Ohm R."/>
            <person name="Martin F."/>
            <person name="Silar P."/>
            <person name="Natvig D."/>
            <person name="Lalanne C."/>
            <person name="Gautier V."/>
            <person name="Ament-Velasquez S.L."/>
            <person name="Kruys A."/>
            <person name="Hutchinson M.I."/>
            <person name="Powell A.J."/>
            <person name="Barry K."/>
            <person name="Miller A.N."/>
            <person name="Grigoriev I.V."/>
            <person name="Debuchy R."/>
            <person name="Gladieux P."/>
            <person name="Thoren M.H."/>
            <person name="Johannesson H."/>
        </authorList>
    </citation>
    <scope>NUCLEOTIDE SEQUENCE</scope>
    <source>
        <strain evidence="1">CBS 532.94</strain>
    </source>
</reference>
<dbReference type="EMBL" id="MU860152">
    <property type="protein sequence ID" value="KAK4237166.1"/>
    <property type="molecule type" value="Genomic_DNA"/>
</dbReference>
<protein>
    <submittedName>
        <fullName evidence="1">Uncharacterized protein</fullName>
    </submittedName>
</protein>
<accession>A0AAN7H6D3</accession>
<reference evidence="1" key="1">
    <citation type="journal article" date="2023" name="Mol. Phylogenet. Evol.">
        <title>Genome-scale phylogeny and comparative genomics of the fungal order Sordariales.</title>
        <authorList>
            <person name="Hensen N."/>
            <person name="Bonometti L."/>
            <person name="Westerberg I."/>
            <person name="Brannstrom I.O."/>
            <person name="Guillou S."/>
            <person name="Cros-Aarteil S."/>
            <person name="Calhoun S."/>
            <person name="Haridas S."/>
            <person name="Kuo A."/>
            <person name="Mondo S."/>
            <person name="Pangilinan J."/>
            <person name="Riley R."/>
            <person name="LaButti K."/>
            <person name="Andreopoulos B."/>
            <person name="Lipzen A."/>
            <person name="Chen C."/>
            <person name="Yan M."/>
            <person name="Daum C."/>
            <person name="Ng V."/>
            <person name="Clum A."/>
            <person name="Steindorff A."/>
            <person name="Ohm R.A."/>
            <person name="Martin F."/>
            <person name="Silar P."/>
            <person name="Natvig D.O."/>
            <person name="Lalanne C."/>
            <person name="Gautier V."/>
            <person name="Ament-Velasquez S.L."/>
            <person name="Kruys A."/>
            <person name="Hutchinson M.I."/>
            <person name="Powell A.J."/>
            <person name="Barry K."/>
            <person name="Miller A.N."/>
            <person name="Grigoriev I.V."/>
            <person name="Debuchy R."/>
            <person name="Gladieux P."/>
            <person name="Hiltunen Thoren M."/>
            <person name="Johannesson H."/>
        </authorList>
    </citation>
    <scope>NUCLEOTIDE SEQUENCE</scope>
    <source>
        <strain evidence="1">CBS 532.94</strain>
    </source>
</reference>
<sequence length="199" mass="22287">MGAKPSKPAVVPQPPYRPCVIDVEIKTCSTRTEKTADGGDNPDPESKAASTTILLLFSHNIYADMYYYDLRKAGALSASAVRFVYDGKKDVKIAVDSTVPFFPTKFTERVITFATEEDARQWETLTKLWTSDPTLASNERRIPSTLGYYEFSDRFSVPEQYDGHIFASETSVGELDVTFTNMRSKLLSRLDNEGHLHGL</sequence>
<comment type="caution">
    <text evidence="1">The sequence shown here is derived from an EMBL/GenBank/DDBJ whole genome shotgun (WGS) entry which is preliminary data.</text>
</comment>
<evidence type="ECO:0000313" key="1">
    <source>
        <dbReference type="EMBL" id="KAK4237166.1"/>
    </source>
</evidence>
<name>A0AAN7H6D3_9PEZI</name>